<keyword evidence="2" id="KW-0677">Repeat</keyword>
<name>A0A914AV56_PATMI</name>
<keyword evidence="6" id="KW-1185">Reference proteome</keyword>
<dbReference type="PRINTS" id="PR00019">
    <property type="entry name" value="LEURICHRPT"/>
</dbReference>
<dbReference type="PANTHER" id="PTHR24366">
    <property type="entry name" value="IG(IMMUNOGLOBULIN) AND LRR(LEUCINE RICH REPEAT) DOMAINS"/>
    <property type="match status" value="1"/>
</dbReference>
<reference evidence="5" key="1">
    <citation type="submission" date="2022-11" db="UniProtKB">
        <authorList>
            <consortium name="EnsemblMetazoa"/>
        </authorList>
    </citation>
    <scope>IDENTIFICATION</scope>
</reference>
<dbReference type="OMA" id="INMETSI"/>
<dbReference type="Proteomes" id="UP000887568">
    <property type="component" value="Unplaced"/>
</dbReference>
<dbReference type="InterPro" id="IPR001611">
    <property type="entry name" value="Leu-rich_rpt"/>
</dbReference>
<dbReference type="RefSeq" id="XP_038067369.1">
    <property type="nucleotide sequence ID" value="XM_038211441.1"/>
</dbReference>
<dbReference type="InterPro" id="IPR003591">
    <property type="entry name" value="Leu-rich_rpt_typical-subtyp"/>
</dbReference>
<dbReference type="SMART" id="SM00369">
    <property type="entry name" value="LRR_TYP"/>
    <property type="match status" value="8"/>
</dbReference>
<dbReference type="GeneID" id="119737243"/>
<proteinExistence type="predicted"/>
<dbReference type="InterPro" id="IPR032675">
    <property type="entry name" value="LRR_dom_sf"/>
</dbReference>
<evidence type="ECO:0000256" key="3">
    <source>
        <dbReference type="SAM" id="MobiDB-lite"/>
    </source>
</evidence>
<evidence type="ECO:0000256" key="1">
    <source>
        <dbReference type="ARBA" id="ARBA00022614"/>
    </source>
</evidence>
<accession>A0A914AV56</accession>
<dbReference type="OrthoDB" id="1600340at2759"/>
<protein>
    <submittedName>
        <fullName evidence="5">Uncharacterized protein</fullName>
    </submittedName>
</protein>
<evidence type="ECO:0000256" key="2">
    <source>
        <dbReference type="ARBA" id="ARBA00022737"/>
    </source>
</evidence>
<keyword evidence="1" id="KW-0433">Leucine-rich repeat</keyword>
<organism evidence="5 6">
    <name type="scientific">Patiria miniata</name>
    <name type="common">Bat star</name>
    <name type="synonym">Asterina miniata</name>
    <dbReference type="NCBI Taxonomy" id="46514"/>
    <lineage>
        <taxon>Eukaryota</taxon>
        <taxon>Metazoa</taxon>
        <taxon>Echinodermata</taxon>
        <taxon>Eleutherozoa</taxon>
        <taxon>Asterozoa</taxon>
        <taxon>Asteroidea</taxon>
        <taxon>Valvatacea</taxon>
        <taxon>Valvatida</taxon>
        <taxon>Asterinidae</taxon>
        <taxon>Patiria</taxon>
    </lineage>
</organism>
<dbReference type="EnsemblMetazoa" id="XM_038211441.1">
    <property type="protein sequence ID" value="XP_038067369.1"/>
    <property type="gene ID" value="LOC119737243"/>
</dbReference>
<keyword evidence="4" id="KW-0472">Membrane</keyword>
<evidence type="ECO:0000313" key="5">
    <source>
        <dbReference type="EnsemblMetazoa" id="XP_038067369.1"/>
    </source>
</evidence>
<dbReference type="PROSITE" id="PS51450">
    <property type="entry name" value="LRR"/>
    <property type="match status" value="1"/>
</dbReference>
<feature type="compositionally biased region" description="Basic and acidic residues" evidence="3">
    <location>
        <begin position="483"/>
        <end position="495"/>
    </location>
</feature>
<keyword evidence="4" id="KW-0812">Transmembrane</keyword>
<feature type="transmembrane region" description="Helical" evidence="4">
    <location>
        <begin position="367"/>
        <end position="389"/>
    </location>
</feature>
<evidence type="ECO:0000256" key="4">
    <source>
        <dbReference type="SAM" id="Phobius"/>
    </source>
</evidence>
<dbReference type="PANTHER" id="PTHR24366:SF96">
    <property type="entry name" value="LEUCINE RICH REPEAT CONTAINING 53"/>
    <property type="match status" value="1"/>
</dbReference>
<feature type="transmembrane region" description="Helical" evidence="4">
    <location>
        <begin position="28"/>
        <end position="45"/>
    </location>
</feature>
<dbReference type="Pfam" id="PF13855">
    <property type="entry name" value="LRR_8"/>
    <property type="match status" value="2"/>
</dbReference>
<dbReference type="SUPFAM" id="SSF52058">
    <property type="entry name" value="L domain-like"/>
    <property type="match status" value="1"/>
</dbReference>
<sequence>MCACQAQCWLTFFFWSDMMMEITTMQRFFFFFHYLVLTAVTQPLVPQAEVLRKQICDICMCSNETGVTTANCRNSNLNELELESAVYGDIHTLNLSHLNLRRVPMVRAPELSVLDLSNNQISDFSRSDSDVEPLLEDTPSLITNGPFENLGGLRDLDVSFNRLSNLTREMLTDLGNLETLNISHNEIRTTDADAFADLTKLVTLRLNHNLLTEVPSAISNENFRQTLEDLSLSANPIRALRRDAFSRLIYLHVLDLSRMELDSVHPNAFQGVTAGLQELYLHTNRLQTLSAQTIQGLDDLTMLSLHENPWVCNCTLTKLTRYLETRRNNINVLQLDSTYCTSDDGSKTYFTSQEIDAFCESFPLEKVIPAAIGAVILIIATAIIATCCCKKRRQLSVQQMSPDHTNRSTINMETSIRQSYFQRSTLSPDDNLSSLEASTRSEHIYCSIKSQQPLVYTYADARKPENNLHSADGVEYQNAVCPKNEKHPQSPKSDDGYLVPSFKQSPTS</sequence>
<evidence type="ECO:0000313" key="6">
    <source>
        <dbReference type="Proteomes" id="UP000887568"/>
    </source>
</evidence>
<keyword evidence="4" id="KW-1133">Transmembrane helix</keyword>
<dbReference type="Gene3D" id="3.80.10.10">
    <property type="entry name" value="Ribonuclease Inhibitor"/>
    <property type="match status" value="2"/>
</dbReference>
<feature type="region of interest" description="Disordered" evidence="3">
    <location>
        <begin position="468"/>
        <end position="508"/>
    </location>
</feature>
<dbReference type="AlphaFoldDB" id="A0A914AV56"/>